<dbReference type="SUPFAM" id="SSF50998">
    <property type="entry name" value="Quinoprotein alcohol dehydrogenase-like"/>
    <property type="match status" value="1"/>
</dbReference>
<feature type="domain" description="Pyrrolo-quinoline quinone repeat" evidence="2">
    <location>
        <begin position="93"/>
        <end position="199"/>
    </location>
</feature>
<sequence length="444" mass="47495">MVSIDLGVVSDPGPEPPVSRPRPRLTARARRWTAAAVCLVLAGGLLGASARPESDALPEVRLSFGPTDSYYPAGDRLYVVGPHAQVPSAEPRTITAYSAPGGERLWQRPLAIKGALNGLSEAGDTLLLHVSTGDQYPMMVAVDAETAEPRWSTDAFWPVVMNAEFVVTSSEGSAAEEPLTWEALRTGTGERLWRREFPAGSYTIHVDQHGEQLMVVLPRGRAELWDVRANRMLAAVEAPGLSGGMGVAGRVALSIDSGPDGADVTAYTLPDLRPLWQREFADGLGLAGCGSAVICAANQDQDRTFGLDPATGEVLWENRRYGWYSEAGSLLLAEGEIQQGETSALIVTDSLVVVDARTGRTVKDFGSWQRIYGDTVHGPSRIVVAHFDREAGTGLVAEVDVDALSLRVLGLVHGIGSDCSVERDVMICRMLDGGTVMWDLPIAP</sequence>
<name>A0AAE4C768_9ACTN</name>
<proteinExistence type="predicted"/>
<dbReference type="PANTHER" id="PTHR34512">
    <property type="entry name" value="CELL SURFACE PROTEIN"/>
    <property type="match status" value="1"/>
</dbReference>
<dbReference type="EMBL" id="JAVDYB010000001">
    <property type="protein sequence ID" value="MDR7273523.1"/>
    <property type="molecule type" value="Genomic_DNA"/>
</dbReference>
<feature type="region of interest" description="Disordered" evidence="1">
    <location>
        <begin position="1"/>
        <end position="24"/>
    </location>
</feature>
<dbReference type="RefSeq" id="WP_310362001.1">
    <property type="nucleotide sequence ID" value="NZ_JAVDYB010000001.1"/>
</dbReference>
<organism evidence="3 4">
    <name type="scientific">Catenuloplanes atrovinosus</name>
    <dbReference type="NCBI Taxonomy" id="137266"/>
    <lineage>
        <taxon>Bacteria</taxon>
        <taxon>Bacillati</taxon>
        <taxon>Actinomycetota</taxon>
        <taxon>Actinomycetes</taxon>
        <taxon>Micromonosporales</taxon>
        <taxon>Micromonosporaceae</taxon>
        <taxon>Catenuloplanes</taxon>
    </lineage>
</organism>
<reference evidence="3" key="1">
    <citation type="submission" date="2023-07" db="EMBL/GenBank/DDBJ databases">
        <title>Sequencing the genomes of 1000 actinobacteria strains.</title>
        <authorList>
            <person name="Klenk H.-P."/>
        </authorList>
    </citation>
    <scope>NUCLEOTIDE SEQUENCE</scope>
    <source>
        <strain evidence="3">DSM 44707</strain>
    </source>
</reference>
<evidence type="ECO:0000313" key="4">
    <source>
        <dbReference type="Proteomes" id="UP001183643"/>
    </source>
</evidence>
<dbReference type="Pfam" id="PF13360">
    <property type="entry name" value="PQQ_2"/>
    <property type="match status" value="2"/>
</dbReference>
<gene>
    <name evidence="3" type="ORF">J2S41_000301</name>
</gene>
<dbReference type="AlphaFoldDB" id="A0AAE4C768"/>
<accession>A0AAE4C768</accession>
<dbReference type="InterPro" id="IPR011047">
    <property type="entry name" value="Quinoprotein_ADH-like_sf"/>
</dbReference>
<dbReference type="InterPro" id="IPR015943">
    <property type="entry name" value="WD40/YVTN_repeat-like_dom_sf"/>
</dbReference>
<evidence type="ECO:0000256" key="1">
    <source>
        <dbReference type="SAM" id="MobiDB-lite"/>
    </source>
</evidence>
<feature type="domain" description="Pyrrolo-quinoline quinone repeat" evidence="2">
    <location>
        <begin position="218"/>
        <end position="361"/>
    </location>
</feature>
<keyword evidence="4" id="KW-1185">Reference proteome</keyword>
<comment type="caution">
    <text evidence="3">The sequence shown here is derived from an EMBL/GenBank/DDBJ whole genome shotgun (WGS) entry which is preliminary data.</text>
</comment>
<evidence type="ECO:0000259" key="2">
    <source>
        <dbReference type="Pfam" id="PF13360"/>
    </source>
</evidence>
<dbReference type="Gene3D" id="2.130.10.10">
    <property type="entry name" value="YVTN repeat-like/Quinoprotein amine dehydrogenase"/>
    <property type="match status" value="1"/>
</dbReference>
<dbReference type="InterPro" id="IPR002372">
    <property type="entry name" value="PQQ_rpt_dom"/>
</dbReference>
<dbReference type="PANTHER" id="PTHR34512:SF30">
    <property type="entry name" value="OUTER MEMBRANE PROTEIN ASSEMBLY FACTOR BAMB"/>
    <property type="match status" value="1"/>
</dbReference>
<evidence type="ECO:0000313" key="3">
    <source>
        <dbReference type="EMBL" id="MDR7273523.1"/>
    </source>
</evidence>
<dbReference type="Proteomes" id="UP001183643">
    <property type="component" value="Unassembled WGS sequence"/>
</dbReference>
<protein>
    <submittedName>
        <fullName evidence="3">Outer membrane protein assembly factor BamB</fullName>
    </submittedName>
</protein>